<keyword evidence="3" id="KW-1185">Reference proteome</keyword>
<organism evidence="3 4">
    <name type="scientific">Hyalella azteca</name>
    <name type="common">Amphipod</name>
    <dbReference type="NCBI Taxonomy" id="294128"/>
    <lineage>
        <taxon>Eukaryota</taxon>
        <taxon>Metazoa</taxon>
        <taxon>Ecdysozoa</taxon>
        <taxon>Arthropoda</taxon>
        <taxon>Crustacea</taxon>
        <taxon>Multicrustacea</taxon>
        <taxon>Malacostraca</taxon>
        <taxon>Eumalacostraca</taxon>
        <taxon>Peracarida</taxon>
        <taxon>Amphipoda</taxon>
        <taxon>Senticaudata</taxon>
        <taxon>Talitrida</taxon>
        <taxon>Talitroidea</taxon>
        <taxon>Hyalellidae</taxon>
        <taxon>Hyalella</taxon>
    </lineage>
</organism>
<dbReference type="GO" id="GO:0008061">
    <property type="term" value="F:chitin binding"/>
    <property type="evidence" value="ECO:0007669"/>
    <property type="project" value="InterPro"/>
</dbReference>
<dbReference type="GeneID" id="108679406"/>
<dbReference type="GO" id="GO:0005576">
    <property type="term" value="C:extracellular region"/>
    <property type="evidence" value="ECO:0007669"/>
    <property type="project" value="InterPro"/>
</dbReference>
<dbReference type="PROSITE" id="PS50940">
    <property type="entry name" value="CHIT_BIND_II"/>
    <property type="match status" value="2"/>
</dbReference>
<dbReference type="InterPro" id="IPR036508">
    <property type="entry name" value="Chitin-bd_dom_sf"/>
</dbReference>
<proteinExistence type="predicted"/>
<protein>
    <submittedName>
        <fullName evidence="4">Prestalk protein isoform X2</fullName>
    </submittedName>
</protein>
<evidence type="ECO:0000259" key="2">
    <source>
        <dbReference type="PROSITE" id="PS50940"/>
    </source>
</evidence>
<dbReference type="SMART" id="SM00494">
    <property type="entry name" value="ChtBD2"/>
    <property type="match status" value="2"/>
</dbReference>
<feature type="domain" description="Chitin-binding type-2" evidence="2">
    <location>
        <begin position="284"/>
        <end position="348"/>
    </location>
</feature>
<evidence type="ECO:0000256" key="1">
    <source>
        <dbReference type="SAM" id="SignalP"/>
    </source>
</evidence>
<feature type="chain" id="PRO_5034999515" evidence="1">
    <location>
        <begin position="23"/>
        <end position="356"/>
    </location>
</feature>
<keyword evidence="1" id="KW-0732">Signal</keyword>
<gene>
    <name evidence="4" type="primary">LOC108679406</name>
</gene>
<feature type="signal peptide" evidence="1">
    <location>
        <begin position="1"/>
        <end position="22"/>
    </location>
</feature>
<dbReference type="OrthoDB" id="6373422at2759"/>
<dbReference type="SUPFAM" id="SSF57625">
    <property type="entry name" value="Invertebrate chitin-binding proteins"/>
    <property type="match status" value="1"/>
</dbReference>
<dbReference type="RefSeq" id="XP_018023512.1">
    <property type="nucleotide sequence ID" value="XM_018168023.2"/>
</dbReference>
<sequence length="356" mass="36768">MNTATGAVILMLLIGVPWAVMGQNDTYCEDKEDGYYCQHCWQMVFCLASVETPTSCEAGYACEVFPSAGVAACVPTGSATTCACTASVCDPYDPNYVDVCNTGGIYDVTDCTPVGTCTDGKCVAGATTVDPPSPSSCDEITGDATGWHAIPPACTDGFYCTAAGVQTNNIQCAVGQYVDENGNCQSAPPIPCDSGCRGYCPDETNCTQYYVCDGAGGISAGPLVCPNGNFFDPDAVPPSCVQGDDSVCAPLTFCSFDTSSGGVNTTTTPSGVVNTTASSVSSTPSTCSAGTAGNYPYGSCSQLYWSCREVGQGNYQWVQMTCSGDRVFSTDPSYPYCVAPADEATCSATAVRVQQV</sequence>
<name>A0A8B7PCV9_HYAAZ</name>
<dbReference type="Proteomes" id="UP000694843">
    <property type="component" value="Unplaced"/>
</dbReference>
<dbReference type="AlphaFoldDB" id="A0A8B7PCV9"/>
<feature type="domain" description="Chitin-binding type-2" evidence="2">
    <location>
        <begin position="189"/>
        <end position="250"/>
    </location>
</feature>
<evidence type="ECO:0000313" key="4">
    <source>
        <dbReference type="RefSeq" id="XP_018023512.1"/>
    </source>
</evidence>
<dbReference type="InterPro" id="IPR002557">
    <property type="entry name" value="Chitin-bd_dom"/>
</dbReference>
<evidence type="ECO:0000313" key="3">
    <source>
        <dbReference type="Proteomes" id="UP000694843"/>
    </source>
</evidence>
<accession>A0A8B7PCV9</accession>
<reference evidence="4" key="1">
    <citation type="submission" date="2025-08" db="UniProtKB">
        <authorList>
            <consortium name="RefSeq"/>
        </authorList>
    </citation>
    <scope>IDENTIFICATION</scope>
    <source>
        <tissue evidence="4">Whole organism</tissue>
    </source>
</reference>